<feature type="compositionally biased region" description="Polar residues" evidence="1">
    <location>
        <begin position="1"/>
        <end position="13"/>
    </location>
</feature>
<comment type="caution">
    <text evidence="2">The sequence shown here is derived from an EMBL/GenBank/DDBJ whole genome shotgun (WGS) entry which is preliminary data.</text>
</comment>
<evidence type="ECO:0000256" key="1">
    <source>
        <dbReference type="SAM" id="MobiDB-lite"/>
    </source>
</evidence>
<feature type="compositionally biased region" description="Low complexity" evidence="1">
    <location>
        <begin position="27"/>
        <end position="44"/>
    </location>
</feature>
<organism evidence="2 3">
    <name type="scientific">Methylobacterium iners</name>
    <dbReference type="NCBI Taxonomy" id="418707"/>
    <lineage>
        <taxon>Bacteria</taxon>
        <taxon>Pseudomonadati</taxon>
        <taxon>Pseudomonadota</taxon>
        <taxon>Alphaproteobacteria</taxon>
        <taxon>Hyphomicrobiales</taxon>
        <taxon>Methylobacteriaceae</taxon>
        <taxon>Methylobacterium</taxon>
    </lineage>
</organism>
<gene>
    <name evidence="2" type="ORF">OCOJLMKI_5118</name>
</gene>
<name>A0ABQ4S5V2_9HYPH</name>
<keyword evidence="3" id="KW-1185">Reference proteome</keyword>
<accession>A0ABQ4S5V2</accession>
<dbReference type="Proteomes" id="UP001055125">
    <property type="component" value="Unassembled WGS sequence"/>
</dbReference>
<evidence type="ECO:0000313" key="3">
    <source>
        <dbReference type="Proteomes" id="UP001055125"/>
    </source>
</evidence>
<sequence>MKSALSFTATPTIQPRIVAPSSAPVGSTGSTPRPTAAAARTPAPAGGGDNPRVQSAALRRSGGVNINGPVHVHGVTDVASLQRGLSREADRKARDARDNGLHDLGSYA</sequence>
<reference evidence="2" key="2">
    <citation type="submission" date="2021-08" db="EMBL/GenBank/DDBJ databases">
        <authorList>
            <person name="Tani A."/>
            <person name="Ola A."/>
            <person name="Ogura Y."/>
            <person name="Katsura K."/>
            <person name="Hayashi T."/>
        </authorList>
    </citation>
    <scope>NUCLEOTIDE SEQUENCE</scope>
    <source>
        <strain evidence="2">DSM 19015</strain>
    </source>
</reference>
<reference evidence="2" key="1">
    <citation type="journal article" date="2021" name="Front. Microbiol.">
        <title>Comprehensive Comparative Genomics and Phenotyping of Methylobacterium Species.</title>
        <authorList>
            <person name="Alessa O."/>
            <person name="Ogura Y."/>
            <person name="Fujitani Y."/>
            <person name="Takami H."/>
            <person name="Hayashi T."/>
            <person name="Sahin N."/>
            <person name="Tani A."/>
        </authorList>
    </citation>
    <scope>NUCLEOTIDE SEQUENCE</scope>
    <source>
        <strain evidence="2">DSM 19015</strain>
    </source>
</reference>
<feature type="region of interest" description="Disordered" evidence="1">
    <location>
        <begin position="1"/>
        <end position="54"/>
    </location>
</feature>
<feature type="region of interest" description="Disordered" evidence="1">
    <location>
        <begin position="82"/>
        <end position="108"/>
    </location>
</feature>
<evidence type="ECO:0000313" key="2">
    <source>
        <dbReference type="EMBL" id="GJD97879.1"/>
    </source>
</evidence>
<proteinExistence type="predicted"/>
<dbReference type="EMBL" id="BPQP01000121">
    <property type="protein sequence ID" value="GJD97879.1"/>
    <property type="molecule type" value="Genomic_DNA"/>
</dbReference>
<feature type="compositionally biased region" description="Basic and acidic residues" evidence="1">
    <location>
        <begin position="85"/>
        <end position="101"/>
    </location>
</feature>
<protein>
    <submittedName>
        <fullName evidence="2">Uncharacterized protein</fullName>
    </submittedName>
</protein>